<dbReference type="InterPro" id="IPR011008">
    <property type="entry name" value="Dimeric_a/b-barrel"/>
</dbReference>
<dbReference type="Proteomes" id="UP000199120">
    <property type="component" value="Unassembled WGS sequence"/>
</dbReference>
<proteinExistence type="predicted"/>
<gene>
    <name evidence="2" type="ORF">SAMN05192542_106260</name>
</gene>
<dbReference type="RefSeq" id="WP_090550974.1">
    <property type="nucleotide sequence ID" value="NZ_FNSR01000002.1"/>
</dbReference>
<feature type="domain" description="EthD" evidence="1">
    <location>
        <begin position="13"/>
        <end position="85"/>
    </location>
</feature>
<dbReference type="PANTHER" id="PTHR40260">
    <property type="entry name" value="BLR8190 PROTEIN"/>
    <property type="match status" value="1"/>
</dbReference>
<dbReference type="Pfam" id="PF07110">
    <property type="entry name" value="EthD"/>
    <property type="match status" value="1"/>
</dbReference>
<evidence type="ECO:0000259" key="1">
    <source>
        <dbReference type="Pfam" id="PF07110"/>
    </source>
</evidence>
<dbReference type="NCBIfam" id="TIGR02118">
    <property type="entry name" value="EthD family reductase"/>
    <property type="match status" value="1"/>
</dbReference>
<protein>
    <recommendedName>
        <fullName evidence="1">EthD domain-containing protein</fullName>
    </recommendedName>
</protein>
<dbReference type="OrthoDB" id="5343971at2"/>
<reference evidence="3" key="1">
    <citation type="submission" date="2016-10" db="EMBL/GenBank/DDBJ databases">
        <authorList>
            <person name="Varghese N."/>
            <person name="Submissions S."/>
        </authorList>
    </citation>
    <scope>NUCLEOTIDE SEQUENCE [LARGE SCALE GENOMIC DNA]</scope>
    <source>
        <strain evidence="3">LMG 26416</strain>
    </source>
</reference>
<keyword evidence="3" id="KW-1185">Reference proteome</keyword>
<evidence type="ECO:0000313" key="3">
    <source>
        <dbReference type="Proteomes" id="UP000199120"/>
    </source>
</evidence>
<dbReference type="PANTHER" id="PTHR40260:SF2">
    <property type="entry name" value="BLR8190 PROTEIN"/>
    <property type="match status" value="1"/>
</dbReference>
<dbReference type="InterPro" id="IPR009799">
    <property type="entry name" value="EthD_dom"/>
</dbReference>
<accession>A0A1H7P7E4</accession>
<evidence type="ECO:0000313" key="2">
    <source>
        <dbReference type="EMBL" id="SEL31539.1"/>
    </source>
</evidence>
<sequence>MAKLIARYRHPDDPAAFDHHYFNVHVPLARQLPGLTGYEVNRGDVGGGAWHLVAILTFRSFDAMTAALESEIGHAAHHDLANFAGAGVEAIAFDTQAA</sequence>
<organism evidence="2 3">
    <name type="scientific">Paraburkholderia caballeronis</name>
    <dbReference type="NCBI Taxonomy" id="416943"/>
    <lineage>
        <taxon>Bacteria</taxon>
        <taxon>Pseudomonadati</taxon>
        <taxon>Pseudomonadota</taxon>
        <taxon>Betaproteobacteria</taxon>
        <taxon>Burkholderiales</taxon>
        <taxon>Burkholderiaceae</taxon>
        <taxon>Paraburkholderia</taxon>
    </lineage>
</organism>
<dbReference type="GO" id="GO:0016491">
    <property type="term" value="F:oxidoreductase activity"/>
    <property type="evidence" value="ECO:0007669"/>
    <property type="project" value="InterPro"/>
</dbReference>
<dbReference type="SUPFAM" id="SSF54909">
    <property type="entry name" value="Dimeric alpha+beta barrel"/>
    <property type="match status" value="1"/>
</dbReference>
<dbReference type="STRING" id="416943.SAMN05445871_5392"/>
<name>A0A1H7P7E4_9BURK</name>
<dbReference type="EMBL" id="FOAJ01000006">
    <property type="protein sequence ID" value="SEL31539.1"/>
    <property type="molecule type" value="Genomic_DNA"/>
</dbReference>
<dbReference type="Gene3D" id="3.30.70.100">
    <property type="match status" value="1"/>
</dbReference>
<dbReference type="AlphaFoldDB" id="A0A1H7P7E4"/>